<organism evidence="1">
    <name type="scientific">Manihot esculenta</name>
    <name type="common">Cassava</name>
    <name type="synonym">Jatropha manihot</name>
    <dbReference type="NCBI Taxonomy" id="3983"/>
    <lineage>
        <taxon>Eukaryota</taxon>
        <taxon>Viridiplantae</taxon>
        <taxon>Streptophyta</taxon>
        <taxon>Embryophyta</taxon>
        <taxon>Tracheophyta</taxon>
        <taxon>Spermatophyta</taxon>
        <taxon>Magnoliopsida</taxon>
        <taxon>eudicotyledons</taxon>
        <taxon>Gunneridae</taxon>
        <taxon>Pentapetalae</taxon>
        <taxon>rosids</taxon>
        <taxon>fabids</taxon>
        <taxon>Malpighiales</taxon>
        <taxon>Euphorbiaceae</taxon>
        <taxon>Crotonoideae</taxon>
        <taxon>Manihoteae</taxon>
        <taxon>Manihot</taxon>
    </lineage>
</organism>
<accession>A0A2C9V358</accession>
<dbReference type="EMBL" id="CM004396">
    <property type="protein sequence ID" value="OAY38834.1"/>
    <property type="molecule type" value="Genomic_DNA"/>
</dbReference>
<name>A0A2C9V358_MANES</name>
<gene>
    <name evidence="1" type="ORF">MANES_10G046100</name>
</gene>
<protein>
    <submittedName>
        <fullName evidence="1">Uncharacterized protein</fullName>
    </submittedName>
</protein>
<proteinExistence type="predicted"/>
<reference evidence="1" key="1">
    <citation type="submission" date="2016-02" db="EMBL/GenBank/DDBJ databases">
        <title>WGS assembly of Manihot esculenta.</title>
        <authorList>
            <person name="Bredeson J.V."/>
            <person name="Prochnik S.E."/>
            <person name="Lyons J.B."/>
            <person name="Schmutz J."/>
            <person name="Grimwood J."/>
            <person name="Vrebalov J."/>
            <person name="Bart R.S."/>
            <person name="Amuge T."/>
            <person name="Ferguson M.E."/>
            <person name="Green R."/>
            <person name="Putnam N."/>
            <person name="Stites J."/>
            <person name="Rounsley S."/>
            <person name="Rokhsar D.S."/>
        </authorList>
    </citation>
    <scope>NUCLEOTIDE SEQUENCE [LARGE SCALE GENOMIC DNA]</scope>
    <source>
        <tissue evidence="1">Leaf</tissue>
    </source>
</reference>
<dbReference type="AlphaFoldDB" id="A0A2C9V358"/>
<evidence type="ECO:0000313" key="1">
    <source>
        <dbReference type="EMBL" id="OAY38834.1"/>
    </source>
</evidence>
<sequence length="54" mass="6363">MCPNIALVSSYCSTLQMHSCHFHSVFRSNLSYFKKIFTPQQPAFQSFSIKLWKF</sequence>